<evidence type="ECO:0000313" key="5">
    <source>
        <dbReference type="Proteomes" id="UP000327085"/>
    </source>
</evidence>
<accession>A0A5E4F294</accession>
<feature type="compositionally biased region" description="Basic and acidic residues" evidence="3">
    <location>
        <begin position="341"/>
        <end position="360"/>
    </location>
</feature>
<gene>
    <name evidence="4" type="ORF">ALMOND_2B008721</name>
</gene>
<dbReference type="EMBL" id="CABIKO010000059">
    <property type="protein sequence ID" value="VVA22194.1"/>
    <property type="molecule type" value="Genomic_DNA"/>
</dbReference>
<feature type="region of interest" description="Disordered" evidence="3">
    <location>
        <begin position="309"/>
        <end position="373"/>
    </location>
</feature>
<name>A0A5E4F294_PRUDU</name>
<dbReference type="InParanoid" id="A0A5E4F294"/>
<feature type="compositionally biased region" description="Basic and acidic residues" evidence="3">
    <location>
        <begin position="322"/>
        <end position="331"/>
    </location>
</feature>
<keyword evidence="2" id="KW-0175">Coiled coil</keyword>
<dbReference type="PANTHER" id="PTHR22691:SF8">
    <property type="entry name" value="PROTEIN SPT2 HOMOLOG"/>
    <property type="match status" value="1"/>
</dbReference>
<dbReference type="AlphaFoldDB" id="A0A5E4F294"/>
<proteinExistence type="inferred from homology"/>
<dbReference type="Gramene" id="VVA22194">
    <property type="protein sequence ID" value="VVA22194"/>
    <property type="gene ID" value="Prudul26B008721"/>
</dbReference>
<feature type="region of interest" description="Disordered" evidence="3">
    <location>
        <begin position="139"/>
        <end position="174"/>
    </location>
</feature>
<dbReference type="GO" id="GO:0042393">
    <property type="term" value="F:histone binding"/>
    <property type="evidence" value="ECO:0007669"/>
    <property type="project" value="TreeGrafter"/>
</dbReference>
<dbReference type="GO" id="GO:0006334">
    <property type="term" value="P:nucleosome assembly"/>
    <property type="evidence" value="ECO:0007669"/>
    <property type="project" value="TreeGrafter"/>
</dbReference>
<evidence type="ECO:0000256" key="1">
    <source>
        <dbReference type="ARBA" id="ARBA00006461"/>
    </source>
</evidence>
<dbReference type="GO" id="GO:0006360">
    <property type="term" value="P:transcription by RNA polymerase I"/>
    <property type="evidence" value="ECO:0007669"/>
    <property type="project" value="TreeGrafter"/>
</dbReference>
<reference evidence="5" key="1">
    <citation type="journal article" date="2020" name="Plant J.">
        <title>Transposons played a major role in the diversification between the closely related almond and peach genomes: results from the almond genome sequence.</title>
        <authorList>
            <person name="Alioto T."/>
            <person name="Alexiou K.G."/>
            <person name="Bardil A."/>
            <person name="Barteri F."/>
            <person name="Castanera R."/>
            <person name="Cruz F."/>
            <person name="Dhingra A."/>
            <person name="Duval H."/>
            <person name="Fernandez I Marti A."/>
            <person name="Frias L."/>
            <person name="Galan B."/>
            <person name="Garcia J.L."/>
            <person name="Howad W."/>
            <person name="Gomez-Garrido J."/>
            <person name="Gut M."/>
            <person name="Julca I."/>
            <person name="Morata J."/>
            <person name="Puigdomenech P."/>
            <person name="Ribeca P."/>
            <person name="Rubio Cabetas M.J."/>
            <person name="Vlasova A."/>
            <person name="Wirthensohn M."/>
            <person name="Garcia-Mas J."/>
            <person name="Gabaldon T."/>
            <person name="Casacuberta J.M."/>
            <person name="Arus P."/>
        </authorList>
    </citation>
    <scope>NUCLEOTIDE SEQUENCE [LARGE SCALE GENOMIC DNA]</scope>
    <source>
        <strain evidence="5">cv. Texas</strain>
    </source>
</reference>
<comment type="similarity">
    <text evidence="1">Belongs to the SPT2 family.</text>
</comment>
<evidence type="ECO:0000313" key="4">
    <source>
        <dbReference type="EMBL" id="VVA22194.1"/>
    </source>
</evidence>
<protein>
    <submittedName>
        <fullName evidence="4">PREDICTED: SPT2</fullName>
    </submittedName>
</protein>
<dbReference type="GO" id="GO:0003677">
    <property type="term" value="F:DNA binding"/>
    <property type="evidence" value="ECO:0007669"/>
    <property type="project" value="TreeGrafter"/>
</dbReference>
<dbReference type="SMART" id="SM00784">
    <property type="entry name" value="SPT2"/>
    <property type="match status" value="1"/>
</dbReference>
<dbReference type="PANTHER" id="PTHR22691">
    <property type="entry name" value="YEAST SPT2-RELATED"/>
    <property type="match status" value="1"/>
</dbReference>
<dbReference type="Pfam" id="PF08243">
    <property type="entry name" value="SPT2"/>
    <property type="match status" value="1"/>
</dbReference>
<feature type="compositionally biased region" description="Basic and acidic residues" evidence="3">
    <location>
        <begin position="139"/>
        <end position="159"/>
    </location>
</feature>
<dbReference type="OMA" id="IRNNHAK"/>
<evidence type="ECO:0000256" key="2">
    <source>
        <dbReference type="ARBA" id="ARBA00023054"/>
    </source>
</evidence>
<dbReference type="InterPro" id="IPR013256">
    <property type="entry name" value="Chromatin_SPT2"/>
</dbReference>
<dbReference type="GO" id="GO:0005730">
    <property type="term" value="C:nucleolus"/>
    <property type="evidence" value="ECO:0007669"/>
    <property type="project" value="TreeGrafter"/>
</dbReference>
<organism evidence="4 5">
    <name type="scientific">Prunus dulcis</name>
    <name type="common">Almond</name>
    <name type="synonym">Amygdalus dulcis</name>
    <dbReference type="NCBI Taxonomy" id="3755"/>
    <lineage>
        <taxon>Eukaryota</taxon>
        <taxon>Viridiplantae</taxon>
        <taxon>Streptophyta</taxon>
        <taxon>Embryophyta</taxon>
        <taxon>Tracheophyta</taxon>
        <taxon>Spermatophyta</taxon>
        <taxon>Magnoliopsida</taxon>
        <taxon>eudicotyledons</taxon>
        <taxon>Gunneridae</taxon>
        <taxon>Pentapetalae</taxon>
        <taxon>rosids</taxon>
        <taxon>fabids</taxon>
        <taxon>Rosales</taxon>
        <taxon>Rosaceae</taxon>
        <taxon>Amygdaloideae</taxon>
        <taxon>Amygdaleae</taxon>
        <taxon>Prunus</taxon>
    </lineage>
</organism>
<dbReference type="Proteomes" id="UP000327085">
    <property type="component" value="Chromosome 1"/>
</dbReference>
<evidence type="ECO:0000256" key="3">
    <source>
        <dbReference type="SAM" id="MobiDB-lite"/>
    </source>
</evidence>
<sequence length="435" mass="49563">MGALCVHSTKKELDFLQLRQQLKQRIRNNHAKEVVSVCDGSIDKKNKLPCDNFGSFFGPSQHSIVQRLIEESKSLMPELKVLASRVLKNSQDKGKKSLKIPASATTKSRSTDLKLKCKSIKESRDYSFLFSDNAEVPKASKEEPALGKDSASKPSEERNPGSGFGIQRSSGTGRDLKTMGARLIFRSSTKKELDFLQLRQQLKQRIRNNHAEEVVVSVRDGSIHEKNKMPCDNFGSFFGPSHHAIAQRVIQESKALMPELKVLASRVFRNSQDQGKRSLKIPVDLKLKCKSIKESRDYSFLFSDDAEIPKSSKGEPALGKESTPKPSEERNPGFGGIRRGSGRDLKIVRKQNPEEKERPKKPSCVMKEKERHRKRFRVEEDEDSVMVSTFDDILREERKSERIGRKEDEKERLLIQQEEKQARFRKAKKLRASKN</sequence>